<keyword evidence="1" id="KW-0064">Aspartyl protease</keyword>
<dbReference type="SUPFAM" id="SSF56672">
    <property type="entry name" value="DNA/RNA polymerases"/>
    <property type="match status" value="1"/>
</dbReference>
<dbReference type="InterPro" id="IPR001878">
    <property type="entry name" value="Znf_CCHC"/>
</dbReference>
<evidence type="ECO:0000313" key="6">
    <source>
        <dbReference type="EMBL" id="GEU57754.1"/>
    </source>
</evidence>
<evidence type="ECO:0000256" key="4">
    <source>
        <dbReference type="SAM" id="SignalP"/>
    </source>
</evidence>
<feature type="chain" id="PRO_5026985970" evidence="4">
    <location>
        <begin position="18"/>
        <end position="1159"/>
    </location>
</feature>
<keyword evidence="4" id="KW-0732">Signal</keyword>
<dbReference type="AlphaFoldDB" id="A0A6L2LC32"/>
<dbReference type="Pfam" id="PF22936">
    <property type="entry name" value="Pol_BBD"/>
    <property type="match status" value="1"/>
</dbReference>
<keyword evidence="2" id="KW-0479">Metal-binding</keyword>
<dbReference type="InterPro" id="IPR013103">
    <property type="entry name" value="RVT_2"/>
</dbReference>
<name>A0A6L2LC32_TANCI</name>
<sequence>MLTFANLPLFLWAEAIATACFTQNRSIIHKRFNKSPYELINKRKSNIKFFYVFGCRCYLLNDYDDVGKLKAKGDIGVFVGYSKESAAFRIYNKRTRKIHKSVNVNFDEISKMASKKFSLEPGLSNLNETGKSSNPSVSQVSETSKKDLEDLFHNFYDEYFDSSKIMKSSTTNVESSNVEVPSLNTQPVSNNMVLNVDEASTSHNVFNERLKDAYFDACTSFHDPSNVHTFYQPYPHEKKWTKDHSLHKIIGDPKSSVYTRGQLANLCLFSCLLSSIEHANVAEALRDADWVSAMQEELDQFARLKDFTVFQMNVKITFLNRILKEEVYVGQLPGFVSKQYPDHVYALDKALYGLKQAPWAWYEVLSQFLIDSSFQKDLRWKIMITVPTPMVEQAKLKLNLVGKPVDHTDYRSMIGSLMYVTSSRPDIMFATCMCARYQANHNEHHVLAVKRIFRYLKGTINLGLWYLKDSGFDLTAYSDAYHAGCHLDRKSTSRGVQFLGDKLLNPKTKLGDVILLKTKSDDLKKKLAKNNEAKMVIYNALPRKEYERIFMCNTAKKFGKFVNHPSSDEECSTFGSKDEEYNMAVRDFKKFFKRRGRFVRQPQNDKKTFQRSRDDKNSESDRKCFRCGDPNHLIGECLKPSKDKNQRAFIGDSWSDSSEEDDEKVKDETCLVAQAASEICLGVDLKPDDWIKDRGCSKHITGNQKLFSSYKAYNRGNVIFGSNLCGNIIGKGLWYPKGTDIETVVYADSDHAGDYIDRKSTSGICTFVGCCLTSWFSKKQTALAISTTEAEYVSVKKACQQALWMKQALIDYDVRLDDVPIMCDNKGAIDLSKNPVQHSRTKHIEIHHHFLRDNVQKGHISIEKVTMLRITGSDHQKTRNYIPLTSNKFNQPLRNTIASLEKQNFHEGRVVSQNFENMSHIHAKFGLTGFDCLLNINKKIVPRFVLKFYSQLKFDYNSKSDFVVNFVVQNKSFSLTLKEFGQILKILFKGQVSHTDMWSLDYLSISVLSKGRYKTTPPSPNVIKSLIQVPRQGQVTRTKNKKTIIVDKNKILSREIQPHMKPWVDIIRENAICLGGHRDHVSAGLCRMLYCIETSTPYNLAFFILKRMENTRNKPKELLPYGMLLTRLFKHVVSVFPKLAIDHYLSHDRVMHPLTLHYE</sequence>
<keyword evidence="1" id="KW-0378">Hydrolase</keyword>
<gene>
    <name evidence="6" type="ORF">Tci_029732</name>
</gene>
<dbReference type="Pfam" id="PF25597">
    <property type="entry name" value="SH3_retrovirus"/>
    <property type="match status" value="1"/>
</dbReference>
<dbReference type="GO" id="GO:0003676">
    <property type="term" value="F:nucleic acid binding"/>
    <property type="evidence" value="ECO:0007669"/>
    <property type="project" value="InterPro"/>
</dbReference>
<feature type="compositionally biased region" description="Basic and acidic residues" evidence="3">
    <location>
        <begin position="603"/>
        <end position="623"/>
    </location>
</feature>
<dbReference type="InterPro" id="IPR057670">
    <property type="entry name" value="SH3_retrovirus"/>
</dbReference>
<evidence type="ECO:0000256" key="1">
    <source>
        <dbReference type="ARBA" id="ARBA00022750"/>
    </source>
</evidence>
<dbReference type="EMBL" id="BKCJ010003886">
    <property type="protein sequence ID" value="GEU57754.1"/>
    <property type="molecule type" value="Genomic_DNA"/>
</dbReference>
<comment type="caution">
    <text evidence="6">The sequence shown here is derived from an EMBL/GenBank/DDBJ whole genome shotgun (WGS) entry which is preliminary data.</text>
</comment>
<evidence type="ECO:0000256" key="3">
    <source>
        <dbReference type="SAM" id="MobiDB-lite"/>
    </source>
</evidence>
<feature type="domain" description="CCHC-type" evidence="5">
    <location>
        <begin position="622"/>
        <end position="637"/>
    </location>
</feature>
<dbReference type="CDD" id="cd09272">
    <property type="entry name" value="RNase_HI_RT_Ty1"/>
    <property type="match status" value="1"/>
</dbReference>
<dbReference type="GO" id="GO:0004190">
    <property type="term" value="F:aspartic-type endopeptidase activity"/>
    <property type="evidence" value="ECO:0007669"/>
    <property type="project" value="UniProtKB-KW"/>
</dbReference>
<dbReference type="Pfam" id="PF07727">
    <property type="entry name" value="RVT_2"/>
    <property type="match status" value="1"/>
</dbReference>
<dbReference type="InterPro" id="IPR043502">
    <property type="entry name" value="DNA/RNA_pol_sf"/>
</dbReference>
<dbReference type="PANTHER" id="PTHR11439">
    <property type="entry name" value="GAG-POL-RELATED RETROTRANSPOSON"/>
    <property type="match status" value="1"/>
</dbReference>
<evidence type="ECO:0000259" key="5">
    <source>
        <dbReference type="PROSITE" id="PS50158"/>
    </source>
</evidence>
<evidence type="ECO:0000256" key="2">
    <source>
        <dbReference type="PROSITE-ProRule" id="PRU00047"/>
    </source>
</evidence>
<protein>
    <submittedName>
        <fullName evidence="6">Retrovirus-related Pol polyprotein from transposon TNT 1-94</fullName>
    </submittedName>
</protein>
<dbReference type="GO" id="GO:0008270">
    <property type="term" value="F:zinc ion binding"/>
    <property type="evidence" value="ECO:0007669"/>
    <property type="project" value="UniProtKB-KW"/>
</dbReference>
<feature type="region of interest" description="Disordered" evidence="3">
    <location>
        <begin position="602"/>
        <end position="623"/>
    </location>
</feature>
<dbReference type="PROSITE" id="PS50158">
    <property type="entry name" value="ZF_CCHC"/>
    <property type="match status" value="1"/>
</dbReference>
<dbReference type="PANTHER" id="PTHR11439:SF495">
    <property type="entry name" value="REVERSE TRANSCRIPTASE, RNA-DEPENDENT DNA POLYMERASE-RELATED"/>
    <property type="match status" value="1"/>
</dbReference>
<proteinExistence type="predicted"/>
<accession>A0A6L2LC32</accession>
<dbReference type="InterPro" id="IPR054722">
    <property type="entry name" value="PolX-like_BBD"/>
</dbReference>
<keyword evidence="2" id="KW-0862">Zinc</keyword>
<feature type="signal peptide" evidence="4">
    <location>
        <begin position="1"/>
        <end position="17"/>
    </location>
</feature>
<keyword evidence="1" id="KW-0645">Protease</keyword>
<reference evidence="6" key="1">
    <citation type="journal article" date="2019" name="Sci. Rep.">
        <title>Draft genome of Tanacetum cinerariifolium, the natural source of mosquito coil.</title>
        <authorList>
            <person name="Yamashiro T."/>
            <person name="Shiraishi A."/>
            <person name="Satake H."/>
            <person name="Nakayama K."/>
        </authorList>
    </citation>
    <scope>NUCLEOTIDE SEQUENCE</scope>
</reference>
<keyword evidence="2" id="KW-0863">Zinc-finger</keyword>
<organism evidence="6">
    <name type="scientific">Tanacetum cinerariifolium</name>
    <name type="common">Dalmatian daisy</name>
    <name type="synonym">Chrysanthemum cinerariifolium</name>
    <dbReference type="NCBI Taxonomy" id="118510"/>
    <lineage>
        <taxon>Eukaryota</taxon>
        <taxon>Viridiplantae</taxon>
        <taxon>Streptophyta</taxon>
        <taxon>Embryophyta</taxon>
        <taxon>Tracheophyta</taxon>
        <taxon>Spermatophyta</taxon>
        <taxon>Magnoliopsida</taxon>
        <taxon>eudicotyledons</taxon>
        <taxon>Gunneridae</taxon>
        <taxon>Pentapetalae</taxon>
        <taxon>asterids</taxon>
        <taxon>campanulids</taxon>
        <taxon>Asterales</taxon>
        <taxon>Asteraceae</taxon>
        <taxon>Asteroideae</taxon>
        <taxon>Anthemideae</taxon>
        <taxon>Anthemidinae</taxon>
        <taxon>Tanacetum</taxon>
    </lineage>
</organism>